<protein>
    <submittedName>
        <fullName evidence="3">2-oxo-3-hexenedioate decarboxylase</fullName>
        <ecNumber evidence="3">4.1.1.77</ecNumber>
    </submittedName>
</protein>
<name>A0ABS8CEI6_9BURK</name>
<dbReference type="PANTHER" id="PTHR30143:SF0">
    <property type="entry name" value="2-KETO-4-PENTENOATE HYDRATASE"/>
    <property type="match status" value="1"/>
</dbReference>
<reference evidence="3 4" key="1">
    <citation type="submission" date="2020-07" db="EMBL/GenBank/DDBJ databases">
        <title>Pusillimonas sp. nov., isolated from poultry manure in Taiwan.</title>
        <authorList>
            <person name="Lin S.-Y."/>
            <person name="Tang Y.-S."/>
            <person name="Young C.-C."/>
        </authorList>
    </citation>
    <scope>NUCLEOTIDE SEQUENCE [LARGE SCALE GENOMIC DNA]</scope>
    <source>
        <strain evidence="3 4">CC-YST705</strain>
    </source>
</reference>
<dbReference type="RefSeq" id="WP_226954868.1">
    <property type="nucleotide sequence ID" value="NZ_JACDXW010000006.1"/>
</dbReference>
<accession>A0ABS8CEI6</accession>
<evidence type="ECO:0000259" key="2">
    <source>
        <dbReference type="Pfam" id="PF01557"/>
    </source>
</evidence>
<dbReference type="InterPro" id="IPR017630">
    <property type="entry name" value="4-oxalocrotonate_decarboxylase"/>
</dbReference>
<dbReference type="InterPro" id="IPR011234">
    <property type="entry name" value="Fumarylacetoacetase-like_C"/>
</dbReference>
<keyword evidence="4" id="KW-1185">Reference proteome</keyword>
<dbReference type="SUPFAM" id="SSF56529">
    <property type="entry name" value="FAH"/>
    <property type="match status" value="1"/>
</dbReference>
<dbReference type="InterPro" id="IPR050772">
    <property type="entry name" value="Hydratase-Decarb/MhpD_sf"/>
</dbReference>
<dbReference type="NCBIfam" id="TIGR03218">
    <property type="entry name" value="catechol_dmpH"/>
    <property type="match status" value="1"/>
</dbReference>
<comment type="caution">
    <text evidence="3">The sequence shown here is derived from an EMBL/GenBank/DDBJ whole genome shotgun (WGS) entry which is preliminary data.</text>
</comment>
<dbReference type="EMBL" id="JACDXW010000006">
    <property type="protein sequence ID" value="MCB5364450.1"/>
    <property type="molecule type" value="Genomic_DNA"/>
</dbReference>
<proteinExistence type="predicted"/>
<dbReference type="Pfam" id="PF01557">
    <property type="entry name" value="FAA_hydrolase"/>
    <property type="match status" value="1"/>
</dbReference>
<evidence type="ECO:0000256" key="1">
    <source>
        <dbReference type="ARBA" id="ARBA00023239"/>
    </source>
</evidence>
<evidence type="ECO:0000313" key="3">
    <source>
        <dbReference type="EMBL" id="MCB5364450.1"/>
    </source>
</evidence>
<dbReference type="Proteomes" id="UP000776983">
    <property type="component" value="Unassembled WGS sequence"/>
</dbReference>
<gene>
    <name evidence="3" type="primary">dmpH</name>
    <name evidence="3" type="ORF">H0484_11905</name>
</gene>
<organism evidence="3 4">
    <name type="scientific">Mesopusillimonas faecipullorum</name>
    <dbReference type="NCBI Taxonomy" id="2755040"/>
    <lineage>
        <taxon>Bacteria</taxon>
        <taxon>Pseudomonadati</taxon>
        <taxon>Pseudomonadota</taxon>
        <taxon>Betaproteobacteria</taxon>
        <taxon>Burkholderiales</taxon>
        <taxon>Alcaligenaceae</taxon>
        <taxon>Mesopusillimonas</taxon>
    </lineage>
</organism>
<dbReference type="EC" id="4.1.1.77" evidence="3"/>
<dbReference type="PANTHER" id="PTHR30143">
    <property type="entry name" value="ACID HYDRATASE"/>
    <property type="match status" value="1"/>
</dbReference>
<keyword evidence="1 3" id="KW-0456">Lyase</keyword>
<dbReference type="GO" id="GO:0047437">
    <property type="term" value="F:4-oxalocrotonate decarboxylase activity"/>
    <property type="evidence" value="ECO:0007669"/>
    <property type="project" value="UniProtKB-EC"/>
</dbReference>
<feature type="domain" description="Fumarylacetoacetase-like C-terminal" evidence="2">
    <location>
        <begin position="104"/>
        <end position="261"/>
    </location>
</feature>
<dbReference type="InterPro" id="IPR036663">
    <property type="entry name" value="Fumarylacetoacetase_C_sf"/>
</dbReference>
<dbReference type="Gene3D" id="3.90.850.10">
    <property type="entry name" value="Fumarylacetoacetase-like, C-terminal domain"/>
    <property type="match status" value="1"/>
</dbReference>
<evidence type="ECO:0000313" key="4">
    <source>
        <dbReference type="Proteomes" id="UP000776983"/>
    </source>
</evidence>
<sequence length="262" mass="27791">MTLEANVIQALAQRLDDAEMQCQDVLKITDEHPDMGWDDAYAIQDALRAIKLGRGTRIAGLKMGLTSHAKMKQMGVVEPVRGFLTDYGQVPDGGECDTSTLIHPKVEAEIAFVTKAPLKGPGCHIGDVLAATDFVLPALEVIDSRYRDFKFDLKSVVADNTSAARYVVGGRSRDTQGLDLKNLGVVMEKNGKVVATASGAAVLGHPAQSVAMLANMLGARGEEIPAGTLILTGGVTEAVAVEAGDNITVRYQDLGAISVRFV</sequence>